<gene>
    <name evidence="2" type="ORF">GBAR_LOCUS20397</name>
</gene>
<organism evidence="2 3">
    <name type="scientific">Geodia barretti</name>
    <name type="common">Barrett's horny sponge</name>
    <dbReference type="NCBI Taxonomy" id="519541"/>
    <lineage>
        <taxon>Eukaryota</taxon>
        <taxon>Metazoa</taxon>
        <taxon>Porifera</taxon>
        <taxon>Demospongiae</taxon>
        <taxon>Heteroscleromorpha</taxon>
        <taxon>Tetractinellida</taxon>
        <taxon>Astrophorina</taxon>
        <taxon>Geodiidae</taxon>
        <taxon>Geodia</taxon>
    </lineage>
</organism>
<dbReference type="Pfam" id="PF12867">
    <property type="entry name" value="DinB_2"/>
    <property type="match status" value="1"/>
</dbReference>
<evidence type="ECO:0000313" key="3">
    <source>
        <dbReference type="Proteomes" id="UP001174909"/>
    </source>
</evidence>
<dbReference type="InterPro" id="IPR034660">
    <property type="entry name" value="DinB/YfiT-like"/>
</dbReference>
<dbReference type="Proteomes" id="UP001174909">
    <property type="component" value="Unassembled WGS sequence"/>
</dbReference>
<dbReference type="Gene3D" id="1.20.120.450">
    <property type="entry name" value="dinb family like domain"/>
    <property type="match status" value="1"/>
</dbReference>
<feature type="domain" description="DinB-like" evidence="1">
    <location>
        <begin position="6"/>
        <end position="98"/>
    </location>
</feature>
<name>A0AA35SW25_GEOBA</name>
<keyword evidence="3" id="KW-1185">Reference proteome</keyword>
<evidence type="ECO:0000259" key="1">
    <source>
        <dbReference type="Pfam" id="PF12867"/>
    </source>
</evidence>
<reference evidence="2" key="1">
    <citation type="submission" date="2023-03" db="EMBL/GenBank/DDBJ databases">
        <authorList>
            <person name="Steffen K."/>
            <person name="Cardenas P."/>
        </authorList>
    </citation>
    <scope>NUCLEOTIDE SEQUENCE</scope>
</reference>
<proteinExistence type="predicted"/>
<comment type="caution">
    <text evidence="2">The sequence shown here is derived from an EMBL/GenBank/DDBJ whole genome shotgun (WGS) entry which is preliminary data.</text>
</comment>
<dbReference type="SUPFAM" id="SSF109854">
    <property type="entry name" value="DinB/YfiT-like putative metalloenzymes"/>
    <property type="match status" value="1"/>
</dbReference>
<dbReference type="AlphaFoldDB" id="A0AA35SW25"/>
<evidence type="ECO:0000313" key="2">
    <source>
        <dbReference type="EMBL" id="CAI8036412.1"/>
    </source>
</evidence>
<dbReference type="EMBL" id="CASHTH010002868">
    <property type="protein sequence ID" value="CAI8036412.1"/>
    <property type="molecule type" value="Genomic_DNA"/>
</dbReference>
<sequence>MPEPGVEGDWSTKDVLAHVTWYEREMVGMLKSRALVGSDWWALPLEDRNAAVHDEIMGMSLEEVRAEVAWVFPALVEQLELLPEEALGDPSHFEHMPAEWAPSDVISSNTYRHYPEHTESIRRLLEQDSSP</sequence>
<accession>A0AA35SW25</accession>
<dbReference type="InterPro" id="IPR024775">
    <property type="entry name" value="DinB-like"/>
</dbReference>
<protein>
    <recommendedName>
        <fullName evidence="1">DinB-like domain-containing protein</fullName>
    </recommendedName>
</protein>